<accession>A0A453DP94</accession>
<reference evidence="1" key="3">
    <citation type="journal article" date="2017" name="Nature">
        <title>Genome sequence of the progenitor of the wheat D genome Aegilops tauschii.</title>
        <authorList>
            <person name="Luo M.C."/>
            <person name="Gu Y.Q."/>
            <person name="Puiu D."/>
            <person name="Wang H."/>
            <person name="Twardziok S.O."/>
            <person name="Deal K.R."/>
            <person name="Huo N."/>
            <person name="Zhu T."/>
            <person name="Wang L."/>
            <person name="Wang Y."/>
            <person name="McGuire P.E."/>
            <person name="Liu S."/>
            <person name="Long H."/>
            <person name="Ramasamy R.K."/>
            <person name="Rodriguez J.C."/>
            <person name="Van S.L."/>
            <person name="Yuan L."/>
            <person name="Wang Z."/>
            <person name="Xia Z."/>
            <person name="Xiao L."/>
            <person name="Anderson O.D."/>
            <person name="Ouyang S."/>
            <person name="Liang Y."/>
            <person name="Zimin A.V."/>
            <person name="Pertea G."/>
            <person name="Qi P."/>
            <person name="Bennetzen J.L."/>
            <person name="Dai X."/>
            <person name="Dawson M.W."/>
            <person name="Muller H.G."/>
            <person name="Kugler K."/>
            <person name="Rivarola-Duarte L."/>
            <person name="Spannagl M."/>
            <person name="Mayer K.F.X."/>
            <person name="Lu F.H."/>
            <person name="Bevan M.W."/>
            <person name="Leroy P."/>
            <person name="Li P."/>
            <person name="You F.M."/>
            <person name="Sun Q."/>
            <person name="Liu Z."/>
            <person name="Lyons E."/>
            <person name="Wicker T."/>
            <person name="Salzberg S.L."/>
            <person name="Devos K.M."/>
            <person name="Dvorak J."/>
        </authorList>
    </citation>
    <scope>NUCLEOTIDE SEQUENCE [LARGE SCALE GENOMIC DNA]</scope>
    <source>
        <strain evidence="1">cv. AL8/78</strain>
    </source>
</reference>
<dbReference type="EnsemblPlants" id="AET3Gv20025700.14">
    <property type="protein sequence ID" value="AET3Gv20025700.14"/>
    <property type="gene ID" value="AET3Gv20025700"/>
</dbReference>
<reference evidence="2" key="1">
    <citation type="journal article" date="2014" name="Science">
        <title>Ancient hybridizations among the ancestral genomes of bread wheat.</title>
        <authorList>
            <consortium name="International Wheat Genome Sequencing Consortium,"/>
            <person name="Marcussen T."/>
            <person name="Sandve S.R."/>
            <person name="Heier L."/>
            <person name="Spannagl M."/>
            <person name="Pfeifer M."/>
            <person name="Jakobsen K.S."/>
            <person name="Wulff B.B."/>
            <person name="Steuernagel B."/>
            <person name="Mayer K.F."/>
            <person name="Olsen O.A."/>
        </authorList>
    </citation>
    <scope>NUCLEOTIDE SEQUENCE [LARGE SCALE GENOMIC DNA]</scope>
    <source>
        <strain evidence="2">cv. AL8/78</strain>
    </source>
</reference>
<protein>
    <submittedName>
        <fullName evidence="1">Uncharacterized protein</fullName>
    </submittedName>
</protein>
<sequence length="99" mass="11269">MPALSHPTRTTSSCQRCSTRVMCLYSRKVSSTSNSTPTPTNRRWQLPHLAARTLGQSPLQTLCLGLNQQSQMMFSPRPSRWRRILWTGFKLNFGLTTIT</sequence>
<keyword evidence="2" id="KW-1185">Reference proteome</keyword>
<dbReference type="Gramene" id="AET3Gv20025700.14">
    <property type="protein sequence ID" value="AET3Gv20025700.14"/>
    <property type="gene ID" value="AET3Gv20025700"/>
</dbReference>
<dbReference type="Proteomes" id="UP000015105">
    <property type="component" value="Chromosome 3D"/>
</dbReference>
<organism evidence="1 2">
    <name type="scientific">Aegilops tauschii subsp. strangulata</name>
    <name type="common">Goatgrass</name>
    <dbReference type="NCBI Taxonomy" id="200361"/>
    <lineage>
        <taxon>Eukaryota</taxon>
        <taxon>Viridiplantae</taxon>
        <taxon>Streptophyta</taxon>
        <taxon>Embryophyta</taxon>
        <taxon>Tracheophyta</taxon>
        <taxon>Spermatophyta</taxon>
        <taxon>Magnoliopsida</taxon>
        <taxon>Liliopsida</taxon>
        <taxon>Poales</taxon>
        <taxon>Poaceae</taxon>
        <taxon>BOP clade</taxon>
        <taxon>Pooideae</taxon>
        <taxon>Triticodae</taxon>
        <taxon>Triticeae</taxon>
        <taxon>Triticinae</taxon>
        <taxon>Aegilops</taxon>
    </lineage>
</organism>
<evidence type="ECO:0000313" key="1">
    <source>
        <dbReference type="EnsemblPlants" id="AET3Gv20025700.14"/>
    </source>
</evidence>
<reference evidence="1" key="5">
    <citation type="journal article" date="2021" name="G3 (Bethesda)">
        <title>Aegilops tauschii genome assembly Aet v5.0 features greater sequence contiguity and improved annotation.</title>
        <authorList>
            <person name="Wang L."/>
            <person name="Zhu T."/>
            <person name="Rodriguez J.C."/>
            <person name="Deal K.R."/>
            <person name="Dubcovsky J."/>
            <person name="McGuire P.E."/>
            <person name="Lux T."/>
            <person name="Spannagl M."/>
            <person name="Mayer K.F.X."/>
            <person name="Baldrich P."/>
            <person name="Meyers B.C."/>
            <person name="Huo N."/>
            <person name="Gu Y.Q."/>
            <person name="Zhou H."/>
            <person name="Devos K.M."/>
            <person name="Bennetzen J.L."/>
            <person name="Unver T."/>
            <person name="Budak H."/>
            <person name="Gulick P.J."/>
            <person name="Galiba G."/>
            <person name="Kalapos B."/>
            <person name="Nelson D.R."/>
            <person name="Li P."/>
            <person name="You F.M."/>
            <person name="Luo M.C."/>
            <person name="Dvorak J."/>
        </authorList>
    </citation>
    <scope>NUCLEOTIDE SEQUENCE [LARGE SCALE GENOMIC DNA]</scope>
    <source>
        <strain evidence="1">cv. AL8/78</strain>
    </source>
</reference>
<proteinExistence type="predicted"/>
<dbReference type="AlphaFoldDB" id="A0A453DP94"/>
<name>A0A453DP94_AEGTS</name>
<reference evidence="1" key="4">
    <citation type="submission" date="2019-03" db="UniProtKB">
        <authorList>
            <consortium name="EnsemblPlants"/>
        </authorList>
    </citation>
    <scope>IDENTIFICATION</scope>
</reference>
<evidence type="ECO:0000313" key="2">
    <source>
        <dbReference type="Proteomes" id="UP000015105"/>
    </source>
</evidence>
<reference evidence="2" key="2">
    <citation type="journal article" date="2017" name="Nat. Plants">
        <title>The Aegilops tauschii genome reveals multiple impacts of transposons.</title>
        <authorList>
            <person name="Zhao G."/>
            <person name="Zou C."/>
            <person name="Li K."/>
            <person name="Wang K."/>
            <person name="Li T."/>
            <person name="Gao L."/>
            <person name="Zhang X."/>
            <person name="Wang H."/>
            <person name="Yang Z."/>
            <person name="Liu X."/>
            <person name="Jiang W."/>
            <person name="Mao L."/>
            <person name="Kong X."/>
            <person name="Jiao Y."/>
            <person name="Jia J."/>
        </authorList>
    </citation>
    <scope>NUCLEOTIDE SEQUENCE [LARGE SCALE GENOMIC DNA]</scope>
    <source>
        <strain evidence="2">cv. AL8/78</strain>
    </source>
</reference>